<evidence type="ECO:0000313" key="3">
    <source>
        <dbReference type="Proteomes" id="UP000092445"/>
    </source>
</evidence>
<organism evidence="2 3">
    <name type="scientific">Glossina pallidipes</name>
    <name type="common">Tsetse fly</name>
    <dbReference type="NCBI Taxonomy" id="7398"/>
    <lineage>
        <taxon>Eukaryota</taxon>
        <taxon>Metazoa</taxon>
        <taxon>Ecdysozoa</taxon>
        <taxon>Arthropoda</taxon>
        <taxon>Hexapoda</taxon>
        <taxon>Insecta</taxon>
        <taxon>Pterygota</taxon>
        <taxon>Neoptera</taxon>
        <taxon>Endopterygota</taxon>
        <taxon>Diptera</taxon>
        <taxon>Brachycera</taxon>
        <taxon>Muscomorpha</taxon>
        <taxon>Hippoboscoidea</taxon>
        <taxon>Glossinidae</taxon>
        <taxon>Glossina</taxon>
    </lineage>
</organism>
<dbReference type="VEuPathDB" id="VectorBase:GPAI004024"/>
<keyword evidence="1" id="KW-1133">Transmembrane helix</keyword>
<evidence type="ECO:0000256" key="1">
    <source>
        <dbReference type="SAM" id="Phobius"/>
    </source>
</evidence>
<keyword evidence="1" id="KW-0472">Membrane</keyword>
<keyword evidence="3" id="KW-1185">Reference proteome</keyword>
<accession>A0A1A9Z4X5</accession>
<dbReference type="Proteomes" id="UP000092445">
    <property type="component" value="Unassembled WGS sequence"/>
</dbReference>
<keyword evidence="1" id="KW-0812">Transmembrane</keyword>
<feature type="transmembrane region" description="Helical" evidence="1">
    <location>
        <begin position="31"/>
        <end position="51"/>
    </location>
</feature>
<name>A0A1A9Z4X5_GLOPL</name>
<reference evidence="3" key="1">
    <citation type="submission" date="2014-03" db="EMBL/GenBank/DDBJ databases">
        <authorList>
            <person name="Aksoy S."/>
            <person name="Warren W."/>
            <person name="Wilson R.K."/>
        </authorList>
    </citation>
    <scope>NUCLEOTIDE SEQUENCE [LARGE SCALE GENOMIC DNA]</scope>
    <source>
        <strain evidence="3">IAEA</strain>
    </source>
</reference>
<protein>
    <submittedName>
        <fullName evidence="2">Uncharacterized protein</fullName>
    </submittedName>
</protein>
<sequence>MPLYFAFGTDFLLDIRYAKVINNQGCGKNGFTVSLVTSVLTPRILLALIILDRRKISLRTCQKYDYPGSPQFGPFKT</sequence>
<evidence type="ECO:0000313" key="2">
    <source>
        <dbReference type="EnsemblMetazoa" id="GPAI004024-PA"/>
    </source>
</evidence>
<reference evidence="2" key="2">
    <citation type="submission" date="2020-05" db="UniProtKB">
        <authorList>
            <consortium name="EnsemblMetazoa"/>
        </authorList>
    </citation>
    <scope>IDENTIFICATION</scope>
    <source>
        <strain evidence="2">IAEA</strain>
    </source>
</reference>
<proteinExistence type="predicted"/>
<dbReference type="AlphaFoldDB" id="A0A1A9Z4X5"/>
<dbReference type="EnsemblMetazoa" id="GPAI004024-RA">
    <property type="protein sequence ID" value="GPAI004024-PA"/>
    <property type="gene ID" value="GPAI004024"/>
</dbReference>